<evidence type="ECO:0000313" key="4">
    <source>
        <dbReference type="Proteomes" id="UP000247746"/>
    </source>
</evidence>
<proteinExistence type="predicted"/>
<dbReference type="OrthoDB" id="311718at2"/>
<dbReference type="Gene3D" id="3.50.50.60">
    <property type="entry name" value="FAD/NAD(P)-binding domain"/>
    <property type="match status" value="1"/>
</dbReference>
<dbReference type="InterPro" id="IPR036188">
    <property type="entry name" value="FAD/NAD-bd_sf"/>
</dbReference>
<evidence type="ECO:0000313" key="3">
    <source>
        <dbReference type="EMBL" id="PYE38642.1"/>
    </source>
</evidence>
<keyword evidence="4" id="KW-1185">Reference proteome</keyword>
<sequence>MKTLKRFPAVDGSLGWYESMPVQRTHPVKQVTKNQYFDYIVVGAGFTGLSTAGRLAELEPDSKIAVIDALMVGQGTSGRNAGFIIDLPHNLDSNESSVLADTHIRELNCFAISRLDRIRQEQGDNVYWNQVGKYMAAHEEKHFKNLDSFTKTLDSINSDYEIVEGADLASRLGTGYYKKAVYTNGNVLVNPAALVVSVAKNLPNNVEIFEKSKVTSVDFNLKKLYFDNGVLTANTIILATNSFTEEFGGCKNKLAPVFTYASLTKPLNEDALHKFKKVSPWGVTSAHPAGTTVRFTSDNRILIRNSFDVLPDLLSNQKMIDEAKVHHRSSFMARFPSLDAIPFEYSWGGMLCMTMNHEPVFSESYPGVYAIAAMNGVGIAKGTYLGYYMAEMIKGNKSEDLDFILSNSNPSWVPPDPFKTIGARVRLSIEQRTAKGDK</sequence>
<dbReference type="Gene3D" id="3.30.9.10">
    <property type="entry name" value="D-Amino Acid Oxidase, subunit A, domain 2"/>
    <property type="match status" value="1"/>
</dbReference>
<dbReference type="PANTHER" id="PTHR13847:SF281">
    <property type="entry name" value="FAD DEPENDENT OXIDOREDUCTASE DOMAIN-CONTAINING PROTEIN"/>
    <property type="match status" value="1"/>
</dbReference>
<name>A0A2V4UXW6_9GAMM</name>
<organism evidence="3 4">
    <name type="scientific">Psychrobacter fozii</name>
    <dbReference type="NCBI Taxonomy" id="198480"/>
    <lineage>
        <taxon>Bacteria</taxon>
        <taxon>Pseudomonadati</taxon>
        <taxon>Pseudomonadota</taxon>
        <taxon>Gammaproteobacteria</taxon>
        <taxon>Moraxellales</taxon>
        <taxon>Moraxellaceae</taxon>
        <taxon>Psychrobacter</taxon>
    </lineage>
</organism>
<dbReference type="RefSeq" id="WP_110923392.1">
    <property type="nucleotide sequence ID" value="NZ_QJSU01000006.1"/>
</dbReference>
<comment type="caution">
    <text evidence="3">The sequence shown here is derived from an EMBL/GenBank/DDBJ whole genome shotgun (WGS) entry which is preliminary data.</text>
</comment>
<dbReference type="PANTHER" id="PTHR13847">
    <property type="entry name" value="SARCOSINE DEHYDROGENASE-RELATED"/>
    <property type="match status" value="1"/>
</dbReference>
<keyword evidence="1" id="KW-0560">Oxidoreductase</keyword>
<protein>
    <submittedName>
        <fullName evidence="3">Glycine/D-amino acid oxidase-like deaminating enzyme</fullName>
    </submittedName>
</protein>
<evidence type="ECO:0000259" key="2">
    <source>
        <dbReference type="Pfam" id="PF01266"/>
    </source>
</evidence>
<evidence type="ECO:0000256" key="1">
    <source>
        <dbReference type="ARBA" id="ARBA00023002"/>
    </source>
</evidence>
<feature type="domain" description="FAD dependent oxidoreductase" evidence="2">
    <location>
        <begin position="38"/>
        <end position="392"/>
    </location>
</feature>
<dbReference type="InterPro" id="IPR006076">
    <property type="entry name" value="FAD-dep_OxRdtase"/>
</dbReference>
<dbReference type="GO" id="GO:0005737">
    <property type="term" value="C:cytoplasm"/>
    <property type="evidence" value="ECO:0007669"/>
    <property type="project" value="TreeGrafter"/>
</dbReference>
<dbReference type="SUPFAM" id="SSF51905">
    <property type="entry name" value="FAD/NAD(P)-binding domain"/>
    <property type="match status" value="1"/>
</dbReference>
<dbReference type="Pfam" id="PF01266">
    <property type="entry name" value="DAO"/>
    <property type="match status" value="1"/>
</dbReference>
<dbReference type="EMBL" id="QJSU01000006">
    <property type="protein sequence ID" value="PYE38642.1"/>
    <property type="molecule type" value="Genomic_DNA"/>
</dbReference>
<reference evidence="3 4" key="1">
    <citation type="submission" date="2018-06" db="EMBL/GenBank/DDBJ databases">
        <title>Genomic Encyclopedia of Type Strains, Phase III (KMG-III): the genomes of soil and plant-associated and newly described type strains.</title>
        <authorList>
            <person name="Whitman W."/>
        </authorList>
    </citation>
    <scope>NUCLEOTIDE SEQUENCE [LARGE SCALE GENOMIC DNA]</scope>
    <source>
        <strain evidence="3 4">CECT 5889</strain>
    </source>
</reference>
<gene>
    <name evidence="3" type="ORF">DFP82_10646</name>
</gene>
<dbReference type="AlphaFoldDB" id="A0A2V4UXW6"/>
<accession>A0A2V4UXW6</accession>
<dbReference type="Proteomes" id="UP000247746">
    <property type="component" value="Unassembled WGS sequence"/>
</dbReference>
<dbReference type="GO" id="GO:0016491">
    <property type="term" value="F:oxidoreductase activity"/>
    <property type="evidence" value="ECO:0007669"/>
    <property type="project" value="UniProtKB-KW"/>
</dbReference>